<dbReference type="InterPro" id="IPR015915">
    <property type="entry name" value="Kelch-typ_b-propeller"/>
</dbReference>
<evidence type="ECO:0000313" key="3">
    <source>
        <dbReference type="Proteomes" id="UP001189624"/>
    </source>
</evidence>
<sequence>MASCNNTTVQDQRETPIHQDILETVFSYVPLIHLVSASHVSHAWSRAVSTSLRHVNPIKPWLTLHFQNRRAPHLINTFAYDPRSRAWFQIHAPHPTHTSALRASHSSLLYTLSPSEFAFSLDPLHLHWHHAVPPRVWRIDPIVARVGARIVVAGGACDFEDDPLAVEIYDTESRTWTRCQSMPAILKDSSASTWLSAAVAGERMYVMEKNSGVTYSFDCNTMTWQGPLELRPNRSVFHCVIGAIRGGLMVAGMVGEAENVKEVKLWEVKWGEALGSELGHWCEELTTIPKEMTVKIMGEGGGSIEVNWIGNSVYFQNRREPEEIVVCEVASGGGCEWESVSNVTVSDVSRMGRTVFCGAHVGLEDLKRAIKKNCVFVEKVTDKFKDG</sequence>
<dbReference type="GO" id="GO:0005829">
    <property type="term" value="C:cytosol"/>
    <property type="evidence" value="ECO:0007669"/>
    <property type="project" value="TreeGrafter"/>
</dbReference>
<proteinExistence type="predicted"/>
<dbReference type="Pfam" id="PF07646">
    <property type="entry name" value="Kelch_2"/>
    <property type="match status" value="1"/>
</dbReference>
<evidence type="ECO:0000259" key="1">
    <source>
        <dbReference type="Pfam" id="PF00646"/>
    </source>
</evidence>
<evidence type="ECO:0000313" key="2">
    <source>
        <dbReference type="EMBL" id="CAJ1940165.1"/>
    </source>
</evidence>
<dbReference type="SUPFAM" id="SSF117281">
    <property type="entry name" value="Kelch motif"/>
    <property type="match status" value="1"/>
</dbReference>
<dbReference type="Proteomes" id="UP001189624">
    <property type="component" value="Chromosome 3"/>
</dbReference>
<dbReference type="Pfam" id="PF00646">
    <property type="entry name" value="F-box"/>
    <property type="match status" value="1"/>
</dbReference>
<dbReference type="InterPro" id="IPR050354">
    <property type="entry name" value="F-box/kelch-repeat_ARATH"/>
</dbReference>
<organism evidence="2 3">
    <name type="scientific">Sphenostylis stenocarpa</name>
    <dbReference type="NCBI Taxonomy" id="92480"/>
    <lineage>
        <taxon>Eukaryota</taxon>
        <taxon>Viridiplantae</taxon>
        <taxon>Streptophyta</taxon>
        <taxon>Embryophyta</taxon>
        <taxon>Tracheophyta</taxon>
        <taxon>Spermatophyta</taxon>
        <taxon>Magnoliopsida</taxon>
        <taxon>eudicotyledons</taxon>
        <taxon>Gunneridae</taxon>
        <taxon>Pentapetalae</taxon>
        <taxon>rosids</taxon>
        <taxon>fabids</taxon>
        <taxon>Fabales</taxon>
        <taxon>Fabaceae</taxon>
        <taxon>Papilionoideae</taxon>
        <taxon>50 kb inversion clade</taxon>
        <taxon>NPAAA clade</taxon>
        <taxon>indigoferoid/millettioid clade</taxon>
        <taxon>Phaseoleae</taxon>
        <taxon>Sphenostylis</taxon>
    </lineage>
</organism>
<dbReference type="Gene3D" id="2.120.10.80">
    <property type="entry name" value="Kelch-type beta propeller"/>
    <property type="match status" value="1"/>
</dbReference>
<dbReference type="CDD" id="cd09917">
    <property type="entry name" value="F-box_SF"/>
    <property type="match status" value="1"/>
</dbReference>
<dbReference type="EMBL" id="OY731400">
    <property type="protein sequence ID" value="CAJ1940165.1"/>
    <property type="molecule type" value="Genomic_DNA"/>
</dbReference>
<dbReference type="InterPro" id="IPR001810">
    <property type="entry name" value="F-box_dom"/>
</dbReference>
<dbReference type="GO" id="GO:0005634">
    <property type="term" value="C:nucleus"/>
    <property type="evidence" value="ECO:0007669"/>
    <property type="project" value="TreeGrafter"/>
</dbReference>
<feature type="domain" description="F-box" evidence="1">
    <location>
        <begin position="19"/>
        <end position="52"/>
    </location>
</feature>
<gene>
    <name evidence="2" type="ORF">AYBTSS11_LOCUS9559</name>
</gene>
<dbReference type="InterPro" id="IPR036047">
    <property type="entry name" value="F-box-like_dom_sf"/>
</dbReference>
<reference evidence="2" key="1">
    <citation type="submission" date="2023-10" db="EMBL/GenBank/DDBJ databases">
        <authorList>
            <person name="Domelevo Entfellner J.-B."/>
        </authorList>
    </citation>
    <scope>NUCLEOTIDE SEQUENCE</scope>
</reference>
<dbReference type="PANTHER" id="PTHR24414:SF44">
    <property type="entry name" value="F-BOX DOMAIN-CONTAINING PROTEIN"/>
    <property type="match status" value="1"/>
</dbReference>
<dbReference type="PANTHER" id="PTHR24414">
    <property type="entry name" value="F-BOX/KELCH-REPEAT PROTEIN SKIP4"/>
    <property type="match status" value="1"/>
</dbReference>
<keyword evidence="3" id="KW-1185">Reference proteome</keyword>
<dbReference type="Gene3D" id="1.20.1280.50">
    <property type="match status" value="1"/>
</dbReference>
<dbReference type="Gramene" id="rna-AYBTSS11_LOCUS9559">
    <property type="protein sequence ID" value="CAJ1940165.1"/>
    <property type="gene ID" value="gene-AYBTSS11_LOCUS9559"/>
</dbReference>
<dbReference type="AlphaFoldDB" id="A0AA86S330"/>
<dbReference type="SUPFAM" id="SSF81383">
    <property type="entry name" value="F-box domain"/>
    <property type="match status" value="1"/>
</dbReference>
<name>A0AA86S330_9FABA</name>
<dbReference type="GO" id="GO:0043161">
    <property type="term" value="P:proteasome-mediated ubiquitin-dependent protein catabolic process"/>
    <property type="evidence" value="ECO:0007669"/>
    <property type="project" value="TreeGrafter"/>
</dbReference>
<protein>
    <recommendedName>
        <fullName evidence="1">F-box domain-containing protein</fullName>
    </recommendedName>
</protein>
<dbReference type="InterPro" id="IPR011498">
    <property type="entry name" value="Kelch_2"/>
</dbReference>
<accession>A0AA86S330</accession>